<accession>A0A8T1MYZ3</accession>
<dbReference type="AlphaFoldDB" id="A0A8T1MYZ3"/>
<organism evidence="2 3">
    <name type="scientific">Clonorchis sinensis</name>
    <name type="common">Chinese liver fluke</name>
    <dbReference type="NCBI Taxonomy" id="79923"/>
    <lineage>
        <taxon>Eukaryota</taxon>
        <taxon>Metazoa</taxon>
        <taxon>Spiralia</taxon>
        <taxon>Lophotrochozoa</taxon>
        <taxon>Platyhelminthes</taxon>
        <taxon>Trematoda</taxon>
        <taxon>Digenea</taxon>
        <taxon>Opisthorchiida</taxon>
        <taxon>Opisthorchiata</taxon>
        <taxon>Opisthorchiidae</taxon>
        <taxon>Clonorchis</taxon>
    </lineage>
</organism>
<dbReference type="OrthoDB" id="10047254at2759"/>
<dbReference type="Proteomes" id="UP000286415">
    <property type="component" value="Unassembled WGS sequence"/>
</dbReference>
<proteinExistence type="predicted"/>
<gene>
    <name evidence="2" type="ORF">CSKR_201985</name>
</gene>
<feature type="compositionally biased region" description="Polar residues" evidence="1">
    <location>
        <begin position="86"/>
        <end position="102"/>
    </location>
</feature>
<keyword evidence="3" id="KW-1185">Reference proteome</keyword>
<evidence type="ECO:0000313" key="2">
    <source>
        <dbReference type="EMBL" id="KAG5454353.1"/>
    </source>
</evidence>
<sequence length="102" mass="11247">MTTPGPVLLQQDDRSSKYQPLVEVNLLNCTPHYAHIAHRDGRVKTVSLRRLALAVQNTIDDVLNLAESNSDTEHADMTETTEHQPDSSQAPEPSSVPSSEDQ</sequence>
<feature type="compositionally biased region" description="Basic and acidic residues" evidence="1">
    <location>
        <begin position="71"/>
        <end position="85"/>
    </location>
</feature>
<comment type="caution">
    <text evidence="2">The sequence shown here is derived from an EMBL/GenBank/DDBJ whole genome shotgun (WGS) entry which is preliminary data.</text>
</comment>
<feature type="region of interest" description="Disordered" evidence="1">
    <location>
        <begin position="65"/>
        <end position="102"/>
    </location>
</feature>
<reference evidence="2 3" key="1">
    <citation type="journal article" date="2018" name="Biotechnol. Adv.">
        <title>Improved genomic resources and new bioinformatic workflow for the carcinogenic parasite Clonorchis sinensis: Biotechnological implications.</title>
        <authorList>
            <person name="Wang D."/>
            <person name="Korhonen P.K."/>
            <person name="Gasser R.B."/>
            <person name="Young N.D."/>
        </authorList>
    </citation>
    <scope>NUCLEOTIDE SEQUENCE [LARGE SCALE GENOMIC DNA]</scope>
    <source>
        <strain evidence="2">Cs-k2</strain>
    </source>
</reference>
<name>A0A8T1MYZ3_CLOSI</name>
<evidence type="ECO:0000313" key="3">
    <source>
        <dbReference type="Proteomes" id="UP000286415"/>
    </source>
</evidence>
<protein>
    <submittedName>
        <fullName evidence="2">Uncharacterized protein</fullName>
    </submittedName>
</protein>
<evidence type="ECO:0000256" key="1">
    <source>
        <dbReference type="SAM" id="MobiDB-lite"/>
    </source>
</evidence>
<reference evidence="2 3" key="2">
    <citation type="journal article" date="2021" name="Genomics">
        <title>High-quality reference genome for Clonorchis sinensis.</title>
        <authorList>
            <person name="Young N.D."/>
            <person name="Stroehlein A.J."/>
            <person name="Kinkar L."/>
            <person name="Wang T."/>
            <person name="Sohn W.M."/>
            <person name="Chang B.C.H."/>
            <person name="Kaur P."/>
            <person name="Weisz D."/>
            <person name="Dudchenko O."/>
            <person name="Aiden E.L."/>
            <person name="Korhonen P.K."/>
            <person name="Gasser R.B."/>
        </authorList>
    </citation>
    <scope>NUCLEOTIDE SEQUENCE [LARGE SCALE GENOMIC DNA]</scope>
    <source>
        <strain evidence="2">Cs-k2</strain>
    </source>
</reference>
<dbReference type="EMBL" id="NIRI02000010">
    <property type="protein sequence ID" value="KAG5454353.1"/>
    <property type="molecule type" value="Genomic_DNA"/>
</dbReference>